<dbReference type="CDD" id="cd01743">
    <property type="entry name" value="GATase1_Anthranilate_Synthase"/>
    <property type="match status" value="1"/>
</dbReference>
<proteinExistence type="predicted"/>
<protein>
    <submittedName>
        <fullName evidence="3">Para-aminobenzoate synthetase component 2</fullName>
    </submittedName>
</protein>
<dbReference type="NCBIfam" id="TIGR00566">
    <property type="entry name" value="trpG_papA"/>
    <property type="match status" value="1"/>
</dbReference>
<dbReference type="RefSeq" id="WP_055504312.1">
    <property type="nucleotide sequence ID" value="NZ_BBZG01000002.1"/>
</dbReference>
<organism evidence="3 4">
    <name type="scientific">Nonomuraea pusilla</name>
    <dbReference type="NCBI Taxonomy" id="46177"/>
    <lineage>
        <taxon>Bacteria</taxon>
        <taxon>Bacillati</taxon>
        <taxon>Actinomycetota</taxon>
        <taxon>Actinomycetes</taxon>
        <taxon>Streptosporangiales</taxon>
        <taxon>Streptosporangiaceae</taxon>
        <taxon>Nonomuraea</taxon>
    </lineage>
</organism>
<dbReference type="Proteomes" id="UP000198953">
    <property type="component" value="Unassembled WGS sequence"/>
</dbReference>
<sequence length="198" mass="21302">MTRVLVVDNHDSFVHTIVQYLRELGADCDVRPRDEVRVGDADGFDAVLVSPGPGTPEEAGVSVPLVRHAASRGQPLLGVCLGHQAIAVAYGATVTRAPELVHGRTSAISHDGRGVFAGLPSPVRMTRYHSLAVLPETVPPVLEVTARTGDGLVMGLRHRTAPVEGIQFHPESVLSEHGHRLLGNWLRDVESRISRETV</sequence>
<dbReference type="Gene3D" id="3.40.50.880">
    <property type="match status" value="1"/>
</dbReference>
<evidence type="ECO:0000256" key="1">
    <source>
        <dbReference type="ARBA" id="ARBA00022962"/>
    </source>
</evidence>
<keyword evidence="4" id="KW-1185">Reference proteome</keyword>
<dbReference type="InterPro" id="IPR029062">
    <property type="entry name" value="Class_I_gatase-like"/>
</dbReference>
<gene>
    <name evidence="3" type="ORF">SAMN05660976_02357</name>
</gene>
<dbReference type="PRINTS" id="PR00097">
    <property type="entry name" value="ANTSNTHASEII"/>
</dbReference>
<dbReference type="PANTHER" id="PTHR43418:SF4">
    <property type="entry name" value="MULTIFUNCTIONAL TRYPTOPHAN BIOSYNTHESIS PROTEIN"/>
    <property type="match status" value="1"/>
</dbReference>
<accession>A0A1H7Q072</accession>
<dbReference type="InterPro" id="IPR050472">
    <property type="entry name" value="Anth_synth/Amidotransfase"/>
</dbReference>
<feature type="domain" description="Glutamine amidotransferase" evidence="2">
    <location>
        <begin position="5"/>
        <end position="187"/>
    </location>
</feature>
<keyword evidence="1" id="KW-0315">Glutamine amidotransferase</keyword>
<dbReference type="GO" id="GO:0000162">
    <property type="term" value="P:L-tryptophan biosynthetic process"/>
    <property type="evidence" value="ECO:0007669"/>
    <property type="project" value="TreeGrafter"/>
</dbReference>
<dbReference type="Pfam" id="PF00117">
    <property type="entry name" value="GATase"/>
    <property type="match status" value="1"/>
</dbReference>
<evidence type="ECO:0000313" key="4">
    <source>
        <dbReference type="Proteomes" id="UP000198953"/>
    </source>
</evidence>
<dbReference type="GO" id="GO:0004049">
    <property type="term" value="F:anthranilate synthase activity"/>
    <property type="evidence" value="ECO:0007669"/>
    <property type="project" value="TreeGrafter"/>
</dbReference>
<dbReference type="InterPro" id="IPR006221">
    <property type="entry name" value="TrpG/PapA_dom"/>
</dbReference>
<dbReference type="InterPro" id="IPR017926">
    <property type="entry name" value="GATASE"/>
</dbReference>
<evidence type="ECO:0000313" key="3">
    <source>
        <dbReference type="EMBL" id="SEL41118.1"/>
    </source>
</evidence>
<dbReference type="GO" id="GO:0005829">
    <property type="term" value="C:cytosol"/>
    <property type="evidence" value="ECO:0007669"/>
    <property type="project" value="TreeGrafter"/>
</dbReference>
<dbReference type="AlphaFoldDB" id="A0A1H7Q072"/>
<dbReference type="PRINTS" id="PR00099">
    <property type="entry name" value="CPSGATASE"/>
</dbReference>
<evidence type="ECO:0000259" key="2">
    <source>
        <dbReference type="Pfam" id="PF00117"/>
    </source>
</evidence>
<dbReference type="EMBL" id="FOBF01000005">
    <property type="protein sequence ID" value="SEL41118.1"/>
    <property type="molecule type" value="Genomic_DNA"/>
</dbReference>
<dbReference type="STRING" id="46177.SAMN05660976_02357"/>
<dbReference type="SUPFAM" id="SSF52317">
    <property type="entry name" value="Class I glutamine amidotransferase-like"/>
    <property type="match status" value="1"/>
</dbReference>
<dbReference type="PROSITE" id="PS51273">
    <property type="entry name" value="GATASE_TYPE_1"/>
    <property type="match status" value="1"/>
</dbReference>
<reference evidence="3 4" key="1">
    <citation type="submission" date="2016-10" db="EMBL/GenBank/DDBJ databases">
        <authorList>
            <person name="de Groot N.N."/>
        </authorList>
    </citation>
    <scope>NUCLEOTIDE SEQUENCE [LARGE SCALE GENOMIC DNA]</scope>
    <source>
        <strain evidence="3 4">DSM 43357</strain>
    </source>
</reference>
<dbReference type="FunFam" id="3.40.50.880:FF:000003">
    <property type="entry name" value="Anthranilate synthase component II"/>
    <property type="match status" value="1"/>
</dbReference>
<name>A0A1H7Q072_9ACTN</name>
<dbReference type="OrthoDB" id="3518032at2"/>
<dbReference type="PANTHER" id="PTHR43418">
    <property type="entry name" value="MULTIFUNCTIONAL TRYPTOPHAN BIOSYNTHESIS PROTEIN-RELATED"/>
    <property type="match status" value="1"/>
</dbReference>
<dbReference type="PRINTS" id="PR00096">
    <property type="entry name" value="GATASE"/>
</dbReference>